<evidence type="ECO:0000256" key="3">
    <source>
        <dbReference type="ARBA" id="ARBA00022525"/>
    </source>
</evidence>
<feature type="domain" description="DUF5979" evidence="7">
    <location>
        <begin position="1588"/>
        <end position="1697"/>
    </location>
</feature>
<name>A0A3Q8WT42_9ACTO</name>
<keyword evidence="6" id="KW-0472">Membrane</keyword>
<evidence type="ECO:0000256" key="4">
    <source>
        <dbReference type="ARBA" id="ARBA00022729"/>
    </source>
</evidence>
<evidence type="ECO:0000259" key="7">
    <source>
        <dbReference type="Pfam" id="PF19407"/>
    </source>
</evidence>
<reference evidence="8 9" key="1">
    <citation type="submission" date="2018-12" db="EMBL/GenBank/DDBJ databases">
        <title>Complete genome sequence of Flaviflexus salsibiostraticola KCTC 33148.</title>
        <authorList>
            <person name="Bae J.-W."/>
        </authorList>
    </citation>
    <scope>NUCLEOTIDE SEQUENCE [LARGE SCALE GENOMIC DNA]</scope>
    <source>
        <strain evidence="8 9">KCTC 33148</strain>
    </source>
</reference>
<evidence type="ECO:0000313" key="9">
    <source>
        <dbReference type="Proteomes" id="UP000270021"/>
    </source>
</evidence>
<evidence type="ECO:0000256" key="1">
    <source>
        <dbReference type="ARBA" id="ARBA00004191"/>
    </source>
</evidence>
<evidence type="ECO:0000256" key="6">
    <source>
        <dbReference type="SAM" id="Phobius"/>
    </source>
</evidence>
<evidence type="ECO:0000256" key="2">
    <source>
        <dbReference type="ARBA" id="ARBA00022512"/>
    </source>
</evidence>
<keyword evidence="6" id="KW-0812">Transmembrane</keyword>
<feature type="domain" description="DUF5979" evidence="7">
    <location>
        <begin position="1706"/>
        <end position="1817"/>
    </location>
</feature>
<gene>
    <name evidence="8" type="ORF">EJO69_04835</name>
</gene>
<comment type="subcellular location">
    <subcellularLocation>
        <location evidence="1">Secreted</location>
        <location evidence="1">Cell wall</location>
    </subcellularLocation>
</comment>
<dbReference type="Gene3D" id="2.60.40.740">
    <property type="match status" value="2"/>
</dbReference>
<keyword evidence="6" id="KW-1133">Transmembrane helix</keyword>
<feature type="transmembrane region" description="Helical" evidence="6">
    <location>
        <begin position="1832"/>
        <end position="1850"/>
    </location>
</feature>
<evidence type="ECO:0000256" key="5">
    <source>
        <dbReference type="ARBA" id="ARBA00023088"/>
    </source>
</evidence>
<dbReference type="InterPro" id="IPR011252">
    <property type="entry name" value="Fibrogen-bd_dom1"/>
</dbReference>
<feature type="domain" description="DUF5979" evidence="7">
    <location>
        <begin position="818"/>
        <end position="887"/>
    </location>
</feature>
<dbReference type="OrthoDB" id="3257943at2"/>
<feature type="domain" description="DUF5979" evidence="7">
    <location>
        <begin position="1246"/>
        <end position="1349"/>
    </location>
</feature>
<keyword evidence="2" id="KW-0134">Cell wall</keyword>
<protein>
    <recommendedName>
        <fullName evidence="7">DUF5979 domain-containing protein</fullName>
    </recommendedName>
</protein>
<feature type="domain" description="DUF5979" evidence="7">
    <location>
        <begin position="1471"/>
        <end position="1581"/>
    </location>
</feature>
<dbReference type="InterPro" id="IPR046022">
    <property type="entry name" value="DUF5979"/>
</dbReference>
<dbReference type="KEGG" id="fsl:EJO69_04835"/>
<accession>A0A3Q8WT42</accession>
<keyword evidence="4" id="KW-0732">Signal</keyword>
<dbReference type="Pfam" id="PF19407">
    <property type="entry name" value="DUF5979"/>
    <property type="match status" value="7"/>
</dbReference>
<keyword evidence="5" id="KW-0572">Peptidoglycan-anchor</keyword>
<organism evidence="8 9">
    <name type="scientific">Flaviflexus salsibiostraticola</name>
    <dbReference type="NCBI Taxonomy" id="1282737"/>
    <lineage>
        <taxon>Bacteria</taxon>
        <taxon>Bacillati</taxon>
        <taxon>Actinomycetota</taxon>
        <taxon>Actinomycetes</taxon>
        <taxon>Actinomycetales</taxon>
        <taxon>Actinomycetaceae</taxon>
        <taxon>Flaviflexus</taxon>
    </lineage>
</organism>
<sequence>MGPMHRHVDGSSRQGAVRRLIAMVAAMVVALMTIAAMPTHASAAPNTAIRVDQISLGGGSGPGGQLIVGDTVGVAGTWDASEANPKPGDSFRIGLPPELGFDTGVIFSLTGLTGDGEDVTWATCVSDPAADDLVCTLTDIVADYPEQVRGEFQFEAGVEQTTTEVEIVFDLNGIDTPVRVPGEGGIGDGVILPDEWSKTGAMNANNWSMAWQIDIPGSNLQGRESITIQDTLSANHVLCEPANLRVQTVRGDSTSAFTGAVELTPSESPQVFTIDLEAPDAGFDSSVIYRITYDTCTPDRQIDPANTEYSNEAYIAAWNSSSGVIGVTNRPWHGTISKSGSVLGGASRNGTIAWTVTVPGDALVGHDSLTLTEVLGAGHEVGPDTISTIAITERYGPSSQRDRVVTDRFTSTVLTSGADSFTVRFDISSDDFAFKPSDHRYVITYRTYVSQEGLPAAGTSYSNAVDVNGSVTTGSTRVPSRSQGKSGQLNGSVVSIDGVDHPPQTTMNWTVRIPGELLTDVEGDLTLTDTLTASHDACVAGDGDLADRLNLAVTARDQISNGGLATVDLTASTQVRQEGRDIIMTIPAPALPMPGGGTATGFSEEYQYLLTYTTCTASGGMDAPGTEYGNAIVGTGVSFSQSITQWNRGSGSGTGVARGSVVISKDLDMTAPGADFVPEGTSFTVRVSEIDPTGTPQATYDLAVPLGGDPVAGLNARGRGWTAVLTEPTFPSVPGVAFGDPVFSGGENVAVSADGRTATVDLTPGRNVEVTVTNSTRLGSLTLEKDVDVLDESIVLPARTYDVIAHIDTSALGAHVPDQDDRTVTLTPGEPITINGLPIGAIVTFSETGLVDDDILTWLPPVFSPARVVVGAETVSIPTEVLVTNSVERTVGSLSVVKTVTGEQADNPAIPETVTVEASWNEEGVPGSTVLAVPTDGTPVPLGVDLLIGTRVRLVEVPLEDGSSITWGTPTWSSGGYATEGASFTVPVRRDGDATVTIENRADTSTATVELMKSVTGDAAGDVGSDVEFPVTATWTDGDGEQSRDLLINAVEPTPLGVDLPAGTVVTITEGERPGIDTVDWGAITISGDGVSDLGDGVARVTISDQQDDVTTVTVTNEATWAPSTFSLTKALADTAGADLVPEGTSFTVHVAEYDPDGVLGSEYDLEVPLGGGPVTASNSFGPGWTAVLTEPTFPEVPGVVFGDPVFGPTDGVTVSEDGMTATVAYMPGQDVALVLTNTPELGSIALTKEIVGGAADLVEEDRTFEVTVTIDTTGLGADVPEQADRTVELITGEQTIIDDLPIGAVVTVTESPLVDDDILTWGTPVIEPGVLTVEAVDTPAGVTVTNSVERTVGTFSISKTVTGEQADNPAVPESVTVLASWDKDGKPGSAELTVPTDGTAVPLGVDLLIGTEVRLTEVPLEDHSGIAWSTPIWSGDSVEIDGLDALVSVTRDADASVSLENHAAVSVAGLSILKAIAGPAADEVAPETEFPVTATWTVDGEEQSRELLINAVEPTPLGVDLPAGTIVTLTEGERPGFDTVIWDSIVIGGTHVTDGGDGTAEVVVSDLQGDVTLVTVTNEATWAPGTFTLAKQISGVLLDNPDVPDTVRVTASWMGEGAEQVSRTIDLPTDGTPIAFGEDLPHGTEVTLTEEAIAGGPAFTWTTPAWTAVDGLEIHGDGSATLTISAAQDPSLTLTNAASASLGSLTLVKVLSGDGAADVPADTVFPVTAQWTDLLGNEKIAEVELIAGQPVVIGGIPLGTEVVLTEGDADTPVRWTGAQWSADSSAIDLESEGRVATIVVTGTAGAEVSMTLDNTFDAEPVGNLPWTGADVRVMFGAALLLVAAGVYLLRRRSA</sequence>
<feature type="domain" description="DUF5979" evidence="7">
    <location>
        <begin position="1010"/>
        <end position="1119"/>
    </location>
</feature>
<evidence type="ECO:0000313" key="8">
    <source>
        <dbReference type="EMBL" id="AZN29708.1"/>
    </source>
</evidence>
<dbReference type="Gene3D" id="2.60.40.1280">
    <property type="match status" value="1"/>
</dbReference>
<keyword evidence="9" id="KW-1185">Reference proteome</keyword>
<keyword evidence="3" id="KW-0964">Secreted</keyword>
<feature type="domain" description="DUF5979" evidence="7">
    <location>
        <begin position="1356"/>
        <end position="1463"/>
    </location>
</feature>
<dbReference type="SUPFAM" id="SSF49401">
    <property type="entry name" value="Bacterial adhesins"/>
    <property type="match status" value="2"/>
</dbReference>
<proteinExistence type="predicted"/>
<dbReference type="Proteomes" id="UP000270021">
    <property type="component" value="Chromosome"/>
</dbReference>
<dbReference type="EMBL" id="CP034438">
    <property type="protein sequence ID" value="AZN29708.1"/>
    <property type="molecule type" value="Genomic_DNA"/>
</dbReference>
<dbReference type="GO" id="GO:0007155">
    <property type="term" value="P:cell adhesion"/>
    <property type="evidence" value="ECO:0007669"/>
    <property type="project" value="InterPro"/>
</dbReference>
<dbReference type="InterPro" id="IPR008966">
    <property type="entry name" value="Adhesion_dom_sf"/>
</dbReference>